<feature type="non-terminal residue" evidence="1">
    <location>
        <position position="1"/>
    </location>
</feature>
<name>A0A0B6XUV3_9EUPU</name>
<feature type="non-terminal residue" evidence="1">
    <location>
        <position position="151"/>
    </location>
</feature>
<dbReference type="AlphaFoldDB" id="A0A0B6XUV3"/>
<sequence>NSEEILLLPEQLMEHDIQSPCYVSNLSGTDYHSSHSLPIDSDCEKLLTSNKQQPVTVFSCFGTDENVRDICSYIQLQTDNPQHKYYSCLDTQQKKYCDNVGYRKMAGVKGMVERCQKAGASLIHGATFWNRNSGYVPTKHTKTAPTFVQLR</sequence>
<accession>A0A0B6XUV3</accession>
<protein>
    <submittedName>
        <fullName evidence="1">Uncharacterized protein</fullName>
    </submittedName>
</protein>
<gene>
    <name evidence="1" type="primary">ORF2284</name>
</gene>
<proteinExistence type="predicted"/>
<organism evidence="1">
    <name type="scientific">Arion vulgaris</name>
    <dbReference type="NCBI Taxonomy" id="1028688"/>
    <lineage>
        <taxon>Eukaryota</taxon>
        <taxon>Metazoa</taxon>
        <taxon>Spiralia</taxon>
        <taxon>Lophotrochozoa</taxon>
        <taxon>Mollusca</taxon>
        <taxon>Gastropoda</taxon>
        <taxon>Heterobranchia</taxon>
        <taxon>Euthyneura</taxon>
        <taxon>Panpulmonata</taxon>
        <taxon>Eupulmonata</taxon>
        <taxon>Stylommatophora</taxon>
        <taxon>Helicina</taxon>
        <taxon>Arionoidea</taxon>
        <taxon>Arionidae</taxon>
        <taxon>Arion</taxon>
    </lineage>
</organism>
<evidence type="ECO:0000313" key="1">
    <source>
        <dbReference type="EMBL" id="CEK47797.1"/>
    </source>
</evidence>
<dbReference type="EMBL" id="HACG01000932">
    <property type="protein sequence ID" value="CEK47797.1"/>
    <property type="molecule type" value="Transcribed_RNA"/>
</dbReference>
<reference evidence="1" key="1">
    <citation type="submission" date="2014-12" db="EMBL/GenBank/DDBJ databases">
        <title>Insight into the proteome of Arion vulgaris.</title>
        <authorList>
            <person name="Aradska J."/>
            <person name="Bulat T."/>
            <person name="Smidak R."/>
            <person name="Sarate P."/>
            <person name="Gangsoo J."/>
            <person name="Sialana F."/>
            <person name="Bilban M."/>
            <person name="Lubec G."/>
        </authorList>
    </citation>
    <scope>NUCLEOTIDE SEQUENCE</scope>
    <source>
        <tissue evidence="1">Skin</tissue>
    </source>
</reference>